<feature type="transmembrane region" description="Helical" evidence="6">
    <location>
        <begin position="338"/>
        <end position="359"/>
    </location>
</feature>
<comment type="subcellular location">
    <subcellularLocation>
        <location evidence="1">Membrane</location>
        <topology evidence="1">Multi-pass membrane protein</topology>
    </subcellularLocation>
</comment>
<dbReference type="PANTHER" id="PTHR22950:SF349">
    <property type="entry name" value="AMINO ACID TRANSPORTER TRANSMEMBRANE DOMAIN-CONTAINING PROTEIN"/>
    <property type="match status" value="1"/>
</dbReference>
<evidence type="ECO:0000256" key="6">
    <source>
        <dbReference type="SAM" id="Phobius"/>
    </source>
</evidence>
<feature type="transmembrane region" description="Helical" evidence="6">
    <location>
        <begin position="157"/>
        <end position="173"/>
    </location>
</feature>
<keyword evidence="9" id="KW-1185">Reference proteome</keyword>
<evidence type="ECO:0000256" key="4">
    <source>
        <dbReference type="ARBA" id="ARBA00022989"/>
    </source>
</evidence>
<feature type="transmembrane region" description="Helical" evidence="6">
    <location>
        <begin position="121"/>
        <end position="137"/>
    </location>
</feature>
<feature type="transmembrane region" description="Helical" evidence="6">
    <location>
        <begin position="68"/>
        <end position="92"/>
    </location>
</feature>
<evidence type="ECO:0000313" key="9">
    <source>
        <dbReference type="Proteomes" id="UP001479436"/>
    </source>
</evidence>
<evidence type="ECO:0000259" key="7">
    <source>
        <dbReference type="Pfam" id="PF01490"/>
    </source>
</evidence>
<dbReference type="EMBL" id="JASJQH010006883">
    <property type="protein sequence ID" value="KAK9729283.1"/>
    <property type="molecule type" value="Genomic_DNA"/>
</dbReference>
<name>A0ABR2WB68_9FUNG</name>
<accession>A0ABR2WB68</accession>
<comment type="similarity">
    <text evidence="2">Belongs to the amino acid/polyamine transporter 2 family.</text>
</comment>
<evidence type="ECO:0000256" key="1">
    <source>
        <dbReference type="ARBA" id="ARBA00004141"/>
    </source>
</evidence>
<dbReference type="InterPro" id="IPR013057">
    <property type="entry name" value="AA_transpt_TM"/>
</dbReference>
<proteinExistence type="inferred from homology"/>
<gene>
    <name evidence="8" type="ORF">K7432_000433</name>
</gene>
<feature type="transmembrane region" description="Helical" evidence="6">
    <location>
        <begin position="215"/>
        <end position="233"/>
    </location>
</feature>
<dbReference type="PANTHER" id="PTHR22950">
    <property type="entry name" value="AMINO ACID TRANSPORTER"/>
    <property type="match status" value="1"/>
</dbReference>
<sequence length="427" mass="47156">MSSRLSQEIELQKVDSKEERQNKLEYDCVVEDLERTGSSFGAFFNIVCVVAGTGVLQMAYAFTLAGWISVFITVLSALLATYTGSILIKCLYYKGPKHRLDGYAAIGEAAFGRFGKIFTQVFQYSILLGVSCLYIILTKISLEDLTQQLGVNINGKIWVTTAACLIWIPFATLRTLKEVSWLAIFGVIATIYVVIVIGIAGFMHMDDIPTPRHETIIYSGLPMGLASISFCFGGTPVYPHIEQTMKKPKDWPKVLIFASITCCIIYLCAGVFGYYVYGQDSKSPIFLSLPEGALTTTSTIAITLHVLLAAPIMLTSFSMELEHYFRISTTYRSRTQSFTYRLALRTGILLAITVVAMFVNQFGVFMSFVGAISNTMVIFILPVVLYLKLFGICRSIFDLVMCFICIVVGVISCVLGTKDAIIALHSA</sequence>
<feature type="domain" description="Amino acid transporter transmembrane" evidence="7">
    <location>
        <begin position="36"/>
        <end position="421"/>
    </location>
</feature>
<feature type="transmembrane region" description="Helical" evidence="6">
    <location>
        <begin position="297"/>
        <end position="317"/>
    </location>
</feature>
<dbReference type="Gene3D" id="1.20.1740.10">
    <property type="entry name" value="Amino acid/polyamine transporter I"/>
    <property type="match status" value="1"/>
</dbReference>
<comment type="caution">
    <text evidence="8">The sequence shown here is derived from an EMBL/GenBank/DDBJ whole genome shotgun (WGS) entry which is preliminary data.</text>
</comment>
<keyword evidence="3 6" id="KW-0812">Transmembrane</keyword>
<feature type="transmembrane region" description="Helical" evidence="6">
    <location>
        <begin position="180"/>
        <end position="203"/>
    </location>
</feature>
<evidence type="ECO:0000256" key="3">
    <source>
        <dbReference type="ARBA" id="ARBA00022692"/>
    </source>
</evidence>
<evidence type="ECO:0000256" key="2">
    <source>
        <dbReference type="ARBA" id="ARBA00008066"/>
    </source>
</evidence>
<evidence type="ECO:0000313" key="8">
    <source>
        <dbReference type="EMBL" id="KAK9729283.1"/>
    </source>
</evidence>
<feature type="transmembrane region" description="Helical" evidence="6">
    <location>
        <begin position="365"/>
        <end position="387"/>
    </location>
</feature>
<reference evidence="8 9" key="1">
    <citation type="submission" date="2023-04" db="EMBL/GenBank/DDBJ databases">
        <title>Genome of Basidiobolus ranarum AG-B5.</title>
        <authorList>
            <person name="Stajich J.E."/>
            <person name="Carter-House D."/>
            <person name="Gryganskyi A."/>
        </authorList>
    </citation>
    <scope>NUCLEOTIDE SEQUENCE [LARGE SCALE GENOMIC DNA]</scope>
    <source>
        <strain evidence="8 9">AG-B5</strain>
    </source>
</reference>
<evidence type="ECO:0000256" key="5">
    <source>
        <dbReference type="ARBA" id="ARBA00023136"/>
    </source>
</evidence>
<keyword evidence="4 6" id="KW-1133">Transmembrane helix</keyword>
<keyword evidence="5 6" id="KW-0472">Membrane</keyword>
<feature type="transmembrane region" description="Helical" evidence="6">
    <location>
        <begin position="42"/>
        <end position="62"/>
    </location>
</feature>
<feature type="transmembrane region" description="Helical" evidence="6">
    <location>
        <begin position="399"/>
        <end position="417"/>
    </location>
</feature>
<dbReference type="Pfam" id="PF01490">
    <property type="entry name" value="Aa_trans"/>
    <property type="match status" value="1"/>
</dbReference>
<protein>
    <recommendedName>
        <fullName evidence="7">Amino acid transporter transmembrane domain-containing protein</fullName>
    </recommendedName>
</protein>
<feature type="transmembrane region" description="Helical" evidence="6">
    <location>
        <begin position="254"/>
        <end position="277"/>
    </location>
</feature>
<dbReference type="Proteomes" id="UP001479436">
    <property type="component" value="Unassembled WGS sequence"/>
</dbReference>
<organism evidence="8 9">
    <name type="scientific">Basidiobolus ranarum</name>
    <dbReference type="NCBI Taxonomy" id="34480"/>
    <lineage>
        <taxon>Eukaryota</taxon>
        <taxon>Fungi</taxon>
        <taxon>Fungi incertae sedis</taxon>
        <taxon>Zoopagomycota</taxon>
        <taxon>Entomophthoromycotina</taxon>
        <taxon>Basidiobolomycetes</taxon>
        <taxon>Basidiobolales</taxon>
        <taxon>Basidiobolaceae</taxon>
        <taxon>Basidiobolus</taxon>
    </lineage>
</organism>